<evidence type="ECO:0000313" key="2">
    <source>
        <dbReference type="Proteomes" id="UP000091857"/>
    </source>
</evidence>
<evidence type="ECO:0000313" key="1">
    <source>
        <dbReference type="EMBL" id="KAG8643493.1"/>
    </source>
</evidence>
<gene>
    <name evidence="1" type="ORF">MANES_11G041600v8</name>
</gene>
<comment type="caution">
    <text evidence="1">The sequence shown here is derived from an EMBL/GenBank/DDBJ whole genome shotgun (WGS) entry which is preliminary data.</text>
</comment>
<sequence length="360" mass="41700">MYTNFIDSNLQSFDYEQMYRMVFCINSCLNQPPSSRPTMEKIRLVLEGKSLSKELYDNKLRRSIMHRDLKGFISSPELNRSIIGGPRQYSYEQLAKATNHFSRNDLIGEGGFGQVYRGLLDGESLAIKILKNHPDLRSQENLENEIMVVSIICHRNLVELLGYCIEGANRFLVFKYFPNKSLSSQLYKSNRDLDWETRINIAKGSAKGLEYLHEYCEPPIVHLNVKSNNIFLDSDFKPKVADFGLARFFSEAATHISESAIMETRAYIDPYAIKTGEYSVKSDVYSFGVMLLELITGRRPIEEDGFDVVEWVKSEIKNALRDRKFEKFVDSTLQMFDDEEMYRMLFCIDVCINFQSFAHQ</sequence>
<dbReference type="Proteomes" id="UP000091857">
    <property type="component" value="Chromosome 11"/>
</dbReference>
<organism evidence="1 2">
    <name type="scientific">Manihot esculenta</name>
    <name type="common">Cassava</name>
    <name type="synonym">Jatropha manihot</name>
    <dbReference type="NCBI Taxonomy" id="3983"/>
    <lineage>
        <taxon>Eukaryota</taxon>
        <taxon>Viridiplantae</taxon>
        <taxon>Streptophyta</taxon>
        <taxon>Embryophyta</taxon>
        <taxon>Tracheophyta</taxon>
        <taxon>Spermatophyta</taxon>
        <taxon>Magnoliopsida</taxon>
        <taxon>eudicotyledons</taxon>
        <taxon>Gunneridae</taxon>
        <taxon>Pentapetalae</taxon>
        <taxon>rosids</taxon>
        <taxon>fabids</taxon>
        <taxon>Malpighiales</taxon>
        <taxon>Euphorbiaceae</taxon>
        <taxon>Crotonoideae</taxon>
        <taxon>Manihoteae</taxon>
        <taxon>Manihot</taxon>
    </lineage>
</organism>
<accession>A0ACB7GV00</accession>
<reference evidence="2" key="1">
    <citation type="journal article" date="2016" name="Nat. Biotechnol.">
        <title>Sequencing wild and cultivated cassava and related species reveals extensive interspecific hybridization and genetic diversity.</title>
        <authorList>
            <person name="Bredeson J.V."/>
            <person name="Lyons J.B."/>
            <person name="Prochnik S.E."/>
            <person name="Wu G.A."/>
            <person name="Ha C.M."/>
            <person name="Edsinger-Gonzales E."/>
            <person name="Grimwood J."/>
            <person name="Schmutz J."/>
            <person name="Rabbi I.Y."/>
            <person name="Egesi C."/>
            <person name="Nauluvula P."/>
            <person name="Lebot V."/>
            <person name="Ndunguru J."/>
            <person name="Mkamilo G."/>
            <person name="Bart R.S."/>
            <person name="Setter T.L."/>
            <person name="Gleadow R.M."/>
            <person name="Kulakow P."/>
            <person name="Ferguson M.E."/>
            <person name="Rounsley S."/>
            <person name="Rokhsar D.S."/>
        </authorList>
    </citation>
    <scope>NUCLEOTIDE SEQUENCE [LARGE SCALE GENOMIC DNA]</scope>
    <source>
        <strain evidence="2">cv. AM560-2</strain>
    </source>
</reference>
<name>A0ACB7GV00_MANES</name>
<protein>
    <submittedName>
        <fullName evidence="1">Uncharacterized protein</fullName>
    </submittedName>
</protein>
<dbReference type="EMBL" id="CM004397">
    <property type="protein sequence ID" value="KAG8643493.1"/>
    <property type="molecule type" value="Genomic_DNA"/>
</dbReference>
<keyword evidence="2" id="KW-1185">Reference proteome</keyword>
<proteinExistence type="predicted"/>